<reference evidence="7" key="1">
    <citation type="journal article" date="2022" name="Int. J. Mol. Sci.">
        <title>Draft Genome of Tanacetum Coccineum: Genomic Comparison of Closely Related Tanacetum-Family Plants.</title>
        <authorList>
            <person name="Yamashiro T."/>
            <person name="Shiraishi A."/>
            <person name="Nakayama K."/>
            <person name="Satake H."/>
        </authorList>
    </citation>
    <scope>NUCLEOTIDE SEQUENCE</scope>
</reference>
<comment type="caution">
    <text evidence="5">Lacks conserved residue(s) required for the propagation of feature annotation.</text>
</comment>
<keyword evidence="1" id="KW-0493">Microtubule</keyword>
<evidence type="ECO:0000313" key="7">
    <source>
        <dbReference type="EMBL" id="GJT84288.1"/>
    </source>
</evidence>
<accession>A0ABQ5H8U0</accession>
<organism evidence="7 8">
    <name type="scientific">Tanacetum coccineum</name>
    <dbReference type="NCBI Taxonomy" id="301880"/>
    <lineage>
        <taxon>Eukaryota</taxon>
        <taxon>Viridiplantae</taxon>
        <taxon>Streptophyta</taxon>
        <taxon>Embryophyta</taxon>
        <taxon>Tracheophyta</taxon>
        <taxon>Spermatophyta</taxon>
        <taxon>Magnoliopsida</taxon>
        <taxon>eudicotyledons</taxon>
        <taxon>Gunneridae</taxon>
        <taxon>Pentapetalae</taxon>
        <taxon>asterids</taxon>
        <taxon>campanulids</taxon>
        <taxon>Asterales</taxon>
        <taxon>Asteraceae</taxon>
        <taxon>Asteroideae</taxon>
        <taxon>Anthemideae</taxon>
        <taxon>Anthemidinae</taxon>
        <taxon>Tanacetum</taxon>
    </lineage>
</organism>
<evidence type="ECO:0000313" key="8">
    <source>
        <dbReference type="Proteomes" id="UP001151760"/>
    </source>
</evidence>
<evidence type="ECO:0000256" key="1">
    <source>
        <dbReference type="ARBA" id="ARBA00022701"/>
    </source>
</evidence>
<sequence>MARTNQSNHGGSYWLTNATWTQRSTRDDDFCFGSLTKLAQTVTSKDCQLGNPFVHILDPRAHIEDPMIDGMDVMKYINKSLSSLIDVLFALKDSKIGDHIHFRNSKLTYLLQPCLGGDSKTLIFVNVSPDPSSVSESFRSLRFAAKVNSDTVSVMKYINKSLSSLIDVLFALKDSKIGDHIHFRNSKLTYLLQANVVADALSCKERIEPLWVRALVMTIGLDLPKQILEDQIEVLKPENLKNEDVCGMIRKDIPKEKLEPRADRTLCLNGRMLDVCEGQGRTSKAIGIATPYEALYGRKCRSPVCWAEVGEAQLTGPEMIQETTEKIVLIKQRIQAAQDRQKSYTDLKLELPQELSRVHHTFHVSNLKKCYADEPLAMPLEGIHVDDKL</sequence>
<dbReference type="Proteomes" id="UP001151760">
    <property type="component" value="Unassembled WGS sequence"/>
</dbReference>
<dbReference type="InterPro" id="IPR001752">
    <property type="entry name" value="Kinesin_motor_dom"/>
</dbReference>
<keyword evidence="4" id="KW-0505">Motor protein</keyword>
<keyword evidence="8" id="KW-1185">Reference proteome</keyword>
<dbReference type="GO" id="GO:0003964">
    <property type="term" value="F:RNA-directed DNA polymerase activity"/>
    <property type="evidence" value="ECO:0007669"/>
    <property type="project" value="UniProtKB-KW"/>
</dbReference>
<dbReference type="InterPro" id="IPR036961">
    <property type="entry name" value="Kinesin_motor_dom_sf"/>
</dbReference>
<evidence type="ECO:0000256" key="4">
    <source>
        <dbReference type="ARBA" id="ARBA00023175"/>
    </source>
</evidence>
<dbReference type="Pfam" id="PF00225">
    <property type="entry name" value="Kinesin"/>
    <property type="match status" value="2"/>
</dbReference>
<dbReference type="InterPro" id="IPR027640">
    <property type="entry name" value="Kinesin-like_fam"/>
</dbReference>
<dbReference type="SUPFAM" id="SSF52540">
    <property type="entry name" value="P-loop containing nucleoside triphosphate hydrolases"/>
    <property type="match status" value="2"/>
</dbReference>
<keyword evidence="7" id="KW-0548">Nucleotidyltransferase</keyword>
<evidence type="ECO:0000256" key="5">
    <source>
        <dbReference type="PROSITE-ProRule" id="PRU00283"/>
    </source>
</evidence>
<feature type="domain" description="Kinesin motor" evidence="6">
    <location>
        <begin position="75"/>
        <end position="150"/>
    </location>
</feature>
<evidence type="ECO:0000256" key="3">
    <source>
        <dbReference type="ARBA" id="ARBA00022840"/>
    </source>
</evidence>
<keyword evidence="3" id="KW-0067">ATP-binding</keyword>
<dbReference type="EMBL" id="BQNB010019344">
    <property type="protein sequence ID" value="GJT84288.1"/>
    <property type="molecule type" value="Genomic_DNA"/>
</dbReference>
<gene>
    <name evidence="7" type="ORF">Tco_1058630</name>
</gene>
<dbReference type="SMART" id="SM00129">
    <property type="entry name" value="KISc"/>
    <property type="match status" value="1"/>
</dbReference>
<name>A0ABQ5H8U0_9ASTR</name>
<proteinExistence type="inferred from homology"/>
<keyword evidence="2" id="KW-0547">Nucleotide-binding</keyword>
<dbReference type="InterPro" id="IPR027417">
    <property type="entry name" value="P-loop_NTPase"/>
</dbReference>
<reference evidence="7" key="2">
    <citation type="submission" date="2022-01" db="EMBL/GenBank/DDBJ databases">
        <authorList>
            <person name="Yamashiro T."/>
            <person name="Shiraishi A."/>
            <person name="Satake H."/>
            <person name="Nakayama K."/>
        </authorList>
    </citation>
    <scope>NUCLEOTIDE SEQUENCE</scope>
</reference>
<evidence type="ECO:0000259" key="6">
    <source>
        <dbReference type="PROSITE" id="PS50067"/>
    </source>
</evidence>
<keyword evidence="7" id="KW-0808">Transferase</keyword>
<dbReference type="PANTHER" id="PTHR47972:SF45">
    <property type="entry name" value="PROTEIN CLARET SEGREGATIONAL"/>
    <property type="match status" value="1"/>
</dbReference>
<comment type="similarity">
    <text evidence="5">Belongs to the TRAFAC class myosin-kinesin ATPase superfamily. Kinesin family.</text>
</comment>
<dbReference type="PROSITE" id="PS50067">
    <property type="entry name" value="KINESIN_MOTOR_2"/>
    <property type="match status" value="1"/>
</dbReference>
<dbReference type="Gene3D" id="3.40.850.10">
    <property type="entry name" value="Kinesin motor domain"/>
    <property type="match status" value="1"/>
</dbReference>
<evidence type="ECO:0000256" key="2">
    <source>
        <dbReference type="ARBA" id="ARBA00022741"/>
    </source>
</evidence>
<dbReference type="PANTHER" id="PTHR47972">
    <property type="entry name" value="KINESIN-LIKE PROTEIN KLP-3"/>
    <property type="match status" value="1"/>
</dbReference>
<protein>
    <submittedName>
        <fullName evidence="7">Reverse transcriptase domain-containing protein</fullName>
    </submittedName>
</protein>
<dbReference type="Gene3D" id="1.20.58.980">
    <property type="match status" value="1"/>
</dbReference>
<keyword evidence="7" id="KW-0695">RNA-directed DNA polymerase</keyword>
<comment type="caution">
    <text evidence="7">The sequence shown here is derived from an EMBL/GenBank/DDBJ whole genome shotgun (WGS) entry which is preliminary data.</text>
</comment>